<gene>
    <name evidence="10" type="ORF">DFR26_0746</name>
</gene>
<accession>A0A3E0HA52</accession>
<dbReference type="InterPro" id="IPR036396">
    <property type="entry name" value="Cyt_P450_sf"/>
</dbReference>
<sequence length="438" mass="50116">MSSVVSSKMRAPHARGLPLIGYLPQFMSDPLAICRTLERRHGLAFRTHIMIDVTVLLGPEANQFVLQNRDGIFSSHGGWAYFIDGVFPGAIMSMDDPEHRLQRRIMQQAFKQPALLRYLEHMQPAIAERLSHWQSHPRFMAYEHIKQLTLDIATSVFMGEAVGAEAQRINQAFVDTVEASLALIRLPIPPFSMWRGVKGRETLVAYFQRLMASKRASDSPDFFSQFCHARDEDGHQFSDQEVIDHMIFLMMAAHDTTTSTLTSLLYALAMNPQWQARVREESQALGETLSFEDLARLPALDLCIKEALRLYPPLTSMPRQATADCEFQGHFIAKGTSVGVFPLHTHFMDDYWSSPFRFDPERFARGEHKQHMFQYVPFGGGAHMCLGQHFANVQIKAIMHQLLRGFRWSLPADYELKNQMVPIVKPKDGLPLQWQRMR</sequence>
<name>A0A3E0HA52_9GAMM</name>
<evidence type="ECO:0000256" key="2">
    <source>
        <dbReference type="ARBA" id="ARBA00010617"/>
    </source>
</evidence>
<keyword evidence="7 9" id="KW-0503">Monooxygenase</keyword>
<dbReference type="SUPFAM" id="SSF48264">
    <property type="entry name" value="Cytochrome P450"/>
    <property type="match status" value="1"/>
</dbReference>
<dbReference type="PROSITE" id="PS00086">
    <property type="entry name" value="CYTOCHROME_P450"/>
    <property type="match status" value="1"/>
</dbReference>
<evidence type="ECO:0000256" key="6">
    <source>
        <dbReference type="ARBA" id="ARBA00023004"/>
    </source>
</evidence>
<evidence type="ECO:0000313" key="11">
    <source>
        <dbReference type="Proteomes" id="UP000256774"/>
    </source>
</evidence>
<dbReference type="PANTHER" id="PTHR24286:SF24">
    <property type="entry name" value="LANOSTEROL 14-ALPHA DEMETHYLASE"/>
    <property type="match status" value="1"/>
</dbReference>
<feature type="binding site" description="axial binding residue" evidence="8">
    <location>
        <position position="385"/>
    </location>
    <ligand>
        <name>heme</name>
        <dbReference type="ChEBI" id="CHEBI:30413"/>
    </ligand>
    <ligandPart>
        <name>Fe</name>
        <dbReference type="ChEBI" id="CHEBI:18248"/>
    </ligandPart>
</feature>
<protein>
    <submittedName>
        <fullName evidence="10">Cytochrome P450</fullName>
    </submittedName>
</protein>
<dbReference type="PANTHER" id="PTHR24286">
    <property type="entry name" value="CYTOCHROME P450 26"/>
    <property type="match status" value="1"/>
</dbReference>
<dbReference type="Gene3D" id="1.10.630.10">
    <property type="entry name" value="Cytochrome P450"/>
    <property type="match status" value="1"/>
</dbReference>
<dbReference type="AlphaFoldDB" id="A0A3E0HA52"/>
<keyword evidence="3 8" id="KW-0349">Heme</keyword>
<dbReference type="OrthoDB" id="4258484at2"/>
<dbReference type="InterPro" id="IPR017972">
    <property type="entry name" value="Cyt_P450_CS"/>
</dbReference>
<dbReference type="EMBL" id="QUNR01000001">
    <property type="protein sequence ID" value="REH40545.1"/>
    <property type="molecule type" value="Genomic_DNA"/>
</dbReference>
<keyword evidence="4 8" id="KW-0479">Metal-binding</keyword>
<dbReference type="PRINTS" id="PR00385">
    <property type="entry name" value="P450"/>
</dbReference>
<organism evidence="10 11">
    <name type="scientific">Paraperlucidibaca baekdonensis</name>
    <dbReference type="NCBI Taxonomy" id="748120"/>
    <lineage>
        <taxon>Bacteria</taxon>
        <taxon>Pseudomonadati</taxon>
        <taxon>Pseudomonadota</taxon>
        <taxon>Gammaproteobacteria</taxon>
        <taxon>Moraxellales</taxon>
        <taxon>Moraxellaceae</taxon>
        <taxon>Paraperlucidibaca</taxon>
    </lineage>
</organism>
<keyword evidence="5 9" id="KW-0560">Oxidoreductase</keyword>
<evidence type="ECO:0000256" key="9">
    <source>
        <dbReference type="RuleBase" id="RU000461"/>
    </source>
</evidence>
<evidence type="ECO:0000256" key="7">
    <source>
        <dbReference type="ARBA" id="ARBA00023033"/>
    </source>
</evidence>
<dbReference type="GO" id="GO:0005506">
    <property type="term" value="F:iron ion binding"/>
    <property type="evidence" value="ECO:0007669"/>
    <property type="project" value="InterPro"/>
</dbReference>
<comment type="similarity">
    <text evidence="2 9">Belongs to the cytochrome P450 family.</text>
</comment>
<dbReference type="GO" id="GO:0016705">
    <property type="term" value="F:oxidoreductase activity, acting on paired donors, with incorporation or reduction of molecular oxygen"/>
    <property type="evidence" value="ECO:0007669"/>
    <property type="project" value="InterPro"/>
</dbReference>
<evidence type="ECO:0000313" key="10">
    <source>
        <dbReference type="EMBL" id="REH40545.1"/>
    </source>
</evidence>
<comment type="caution">
    <text evidence="10">The sequence shown here is derived from an EMBL/GenBank/DDBJ whole genome shotgun (WGS) entry which is preliminary data.</text>
</comment>
<keyword evidence="6 8" id="KW-0408">Iron</keyword>
<evidence type="ECO:0000256" key="4">
    <source>
        <dbReference type="ARBA" id="ARBA00022723"/>
    </source>
</evidence>
<dbReference type="Pfam" id="PF00067">
    <property type="entry name" value="p450"/>
    <property type="match status" value="1"/>
</dbReference>
<dbReference type="Proteomes" id="UP000256774">
    <property type="component" value="Unassembled WGS sequence"/>
</dbReference>
<dbReference type="InterPro" id="IPR002403">
    <property type="entry name" value="Cyt_P450_E_grp-IV"/>
</dbReference>
<evidence type="ECO:0000256" key="5">
    <source>
        <dbReference type="ARBA" id="ARBA00023002"/>
    </source>
</evidence>
<evidence type="ECO:0000256" key="3">
    <source>
        <dbReference type="ARBA" id="ARBA00022617"/>
    </source>
</evidence>
<dbReference type="GO" id="GO:0004497">
    <property type="term" value="F:monooxygenase activity"/>
    <property type="evidence" value="ECO:0007669"/>
    <property type="project" value="UniProtKB-KW"/>
</dbReference>
<comment type="cofactor">
    <cofactor evidence="1 8">
        <name>heme</name>
        <dbReference type="ChEBI" id="CHEBI:30413"/>
    </cofactor>
</comment>
<dbReference type="RefSeq" id="WP_116207652.1">
    <property type="nucleotide sequence ID" value="NZ_QUNR01000001.1"/>
</dbReference>
<reference evidence="10 11" key="1">
    <citation type="submission" date="2018-08" db="EMBL/GenBank/DDBJ databases">
        <title>Genomic Encyclopedia of Type Strains, Phase IV (KMG-IV): sequencing the most valuable type-strain genomes for metagenomic binning, comparative biology and taxonomic classification.</title>
        <authorList>
            <person name="Goeker M."/>
        </authorList>
    </citation>
    <scope>NUCLEOTIDE SEQUENCE [LARGE SCALE GENOMIC DNA]</scope>
    <source>
        <strain evidence="10 11">DSM 26022</strain>
    </source>
</reference>
<dbReference type="GO" id="GO:0020037">
    <property type="term" value="F:heme binding"/>
    <property type="evidence" value="ECO:0007669"/>
    <property type="project" value="InterPro"/>
</dbReference>
<keyword evidence="11" id="KW-1185">Reference proteome</keyword>
<dbReference type="PRINTS" id="PR00465">
    <property type="entry name" value="EP450IV"/>
</dbReference>
<proteinExistence type="inferred from homology"/>
<dbReference type="InterPro" id="IPR001128">
    <property type="entry name" value="Cyt_P450"/>
</dbReference>
<evidence type="ECO:0000256" key="8">
    <source>
        <dbReference type="PIRSR" id="PIRSR602403-1"/>
    </source>
</evidence>
<evidence type="ECO:0000256" key="1">
    <source>
        <dbReference type="ARBA" id="ARBA00001971"/>
    </source>
</evidence>
<dbReference type="GO" id="GO:0016125">
    <property type="term" value="P:sterol metabolic process"/>
    <property type="evidence" value="ECO:0007669"/>
    <property type="project" value="TreeGrafter"/>
</dbReference>